<dbReference type="PANTHER" id="PTHR13601:SF2">
    <property type="entry name" value="GAMETOGENETIN-BINDING PROTEIN 2"/>
    <property type="match status" value="1"/>
</dbReference>
<dbReference type="GO" id="GO:0005737">
    <property type="term" value="C:cytoplasm"/>
    <property type="evidence" value="ECO:0007669"/>
    <property type="project" value="TreeGrafter"/>
</dbReference>
<evidence type="ECO:0000313" key="3">
    <source>
        <dbReference type="EMBL" id="CAG6665801.1"/>
    </source>
</evidence>
<dbReference type="EMBL" id="HBUF01211836">
    <property type="protein sequence ID" value="CAG6665801.1"/>
    <property type="molecule type" value="Transcribed_RNA"/>
</dbReference>
<feature type="compositionally biased region" description="Low complexity" evidence="2">
    <location>
        <begin position="637"/>
        <end position="649"/>
    </location>
</feature>
<feature type="coiled-coil region" evidence="1">
    <location>
        <begin position="371"/>
        <end position="408"/>
    </location>
</feature>
<keyword evidence="1" id="KW-0175">Coiled coil</keyword>
<evidence type="ECO:0000256" key="2">
    <source>
        <dbReference type="SAM" id="MobiDB-lite"/>
    </source>
</evidence>
<dbReference type="InterPro" id="IPR026073">
    <property type="entry name" value="GGNBP2"/>
</dbReference>
<reference evidence="3" key="1">
    <citation type="submission" date="2021-05" db="EMBL/GenBank/DDBJ databases">
        <authorList>
            <person name="Alioto T."/>
            <person name="Alioto T."/>
            <person name="Gomez Garrido J."/>
        </authorList>
    </citation>
    <scope>NUCLEOTIDE SEQUENCE</scope>
</reference>
<sequence length="911" mass="98988">MARLVDVMKENQILIRRQLPLVIDENLTMVLDLSGLNLICDNATSVRGRQLDEFMKKFTVLSRDELTQAFQVTYRHCSDILDQTIPCIGCRKSVERVFFDLSQSGYPALSPLVITQDGVLTIQQDYLAWPNHLCSLLHGHSTKLNTLASSWPGTRAKATRAARRCPLHSLDSARYLTSRPLNYASSGWREAWDCMRNACKEQVVLIESCVLLATLETYLRKHRFCGECRTKVMRAYTLLVEEKDPSKEKGFVASLYAGIRRCLADKHIHLELRTEFIASLIARAEPELIGNRRERHAKTLEIAQEEVLTCIGICVYERLHKIQMKLREEQCTYQVLATVAVEALCRNFEMVVEEKQGVSQLELCYLGMIRDDQVKQQRRELKKLKKRKRREERKKQLMKQMVETFECENCAEVYTEDEEHDCAVPPPPAPQRGSKALQTSSSGSGGVGVEAALSVANSKSSKTSTGSVKKKTTSSGSSLSSSGVSSGSSRTSTKERGEKKSRQTSPPVNNNNNGEGGVKKSSKTSEGAVVTAKTSNSSSSSSPSKTKLKRKSYETKTESVDTDDNCVCDECCNPANLNLLLSSGVSSNEQPTKKKSAKQMPRGQVPESTTNGSGGGGGGGAPNRNGKKGSDKESSKKSSGNSSTAGSSSKVKKSKRALADGREIGLNTTSSGSSVSSGISAGCHSNEGVLSNENSSHQGFHSNGGGTNPASTSIHCNNTSIHGDGFHSNNGIPSTGYDSNGVHSNSVIGLECLHSNGSDGGYTSGNASALSSPASSEVACSDGFCNHEGPEECSVSTDSVDTPLLNHHHHLNSLSLCRPPSSTSTMSHHLSLEQMLCRGCGGGGGVITSHAGLDDCEEDAEEEEEDGGFIPREDVEKFHASERNVVEKRLRLRQTLVQRFQTMCDRSRCLF</sequence>
<feature type="region of interest" description="Disordered" evidence="2">
    <location>
        <begin position="419"/>
        <end position="566"/>
    </location>
</feature>
<dbReference type="GO" id="GO:0005634">
    <property type="term" value="C:nucleus"/>
    <property type="evidence" value="ECO:0007669"/>
    <property type="project" value="TreeGrafter"/>
</dbReference>
<accession>A0A8D8SF07</accession>
<feature type="compositionally biased region" description="Polar residues" evidence="2">
    <location>
        <begin position="688"/>
        <end position="701"/>
    </location>
</feature>
<protein>
    <submittedName>
        <fullName evidence="3">Gametogenetin-binding protein 2</fullName>
    </submittedName>
</protein>
<feature type="compositionally biased region" description="Low complexity" evidence="2">
    <location>
        <begin position="458"/>
        <end position="491"/>
    </location>
</feature>
<dbReference type="PANTHER" id="PTHR13601">
    <property type="entry name" value="GAMETOGENETIN-BINDING PROTEIN 2"/>
    <property type="match status" value="1"/>
</dbReference>
<feature type="compositionally biased region" description="Low complexity" evidence="2">
    <location>
        <begin position="670"/>
        <end position="685"/>
    </location>
</feature>
<feature type="region of interest" description="Disordered" evidence="2">
    <location>
        <begin position="583"/>
        <end position="716"/>
    </location>
</feature>
<proteinExistence type="predicted"/>
<evidence type="ECO:0000256" key="1">
    <source>
        <dbReference type="SAM" id="Coils"/>
    </source>
</evidence>
<name>A0A8D8SF07_9HEMI</name>
<feature type="compositionally biased region" description="Low complexity" evidence="2">
    <location>
        <begin position="533"/>
        <end position="545"/>
    </location>
</feature>
<organism evidence="3">
    <name type="scientific">Cacopsylla melanoneura</name>
    <dbReference type="NCBI Taxonomy" id="428564"/>
    <lineage>
        <taxon>Eukaryota</taxon>
        <taxon>Metazoa</taxon>
        <taxon>Ecdysozoa</taxon>
        <taxon>Arthropoda</taxon>
        <taxon>Hexapoda</taxon>
        <taxon>Insecta</taxon>
        <taxon>Pterygota</taxon>
        <taxon>Neoptera</taxon>
        <taxon>Paraneoptera</taxon>
        <taxon>Hemiptera</taxon>
        <taxon>Sternorrhyncha</taxon>
        <taxon>Psylloidea</taxon>
        <taxon>Psyllidae</taxon>
        <taxon>Psyllinae</taxon>
        <taxon>Cacopsylla</taxon>
    </lineage>
</organism>
<dbReference type="AlphaFoldDB" id="A0A8D8SF07"/>
<feature type="compositionally biased region" description="Gly residues" evidence="2">
    <location>
        <begin position="612"/>
        <end position="621"/>
    </location>
</feature>
<feature type="compositionally biased region" description="Basic and acidic residues" evidence="2">
    <location>
        <begin position="492"/>
        <end position="501"/>
    </location>
</feature>